<dbReference type="EMBL" id="JANLCK010000001">
    <property type="protein sequence ID" value="MCS5724360.1"/>
    <property type="molecule type" value="Genomic_DNA"/>
</dbReference>
<comment type="caution">
    <text evidence="2">The sequence shown here is derived from an EMBL/GenBank/DDBJ whole genome shotgun (WGS) entry which is preliminary data.</text>
</comment>
<evidence type="ECO:0000256" key="1">
    <source>
        <dbReference type="SAM" id="Phobius"/>
    </source>
</evidence>
<protein>
    <submittedName>
        <fullName evidence="2">Uncharacterized protein</fullName>
    </submittedName>
</protein>
<keyword evidence="1" id="KW-0472">Membrane</keyword>
<feature type="transmembrane region" description="Helical" evidence="1">
    <location>
        <begin position="73"/>
        <end position="93"/>
    </location>
</feature>
<evidence type="ECO:0000313" key="2">
    <source>
        <dbReference type="EMBL" id="MCS5724360.1"/>
    </source>
</evidence>
<dbReference type="Proteomes" id="UP001165587">
    <property type="component" value="Unassembled WGS sequence"/>
</dbReference>
<dbReference type="RefSeq" id="WP_259524780.1">
    <property type="nucleotide sequence ID" value="NZ_JANLCK010000001.1"/>
</dbReference>
<feature type="transmembrane region" description="Helical" evidence="1">
    <location>
        <begin position="99"/>
        <end position="117"/>
    </location>
</feature>
<organism evidence="2 3">
    <name type="scientific">Herbiconiux oxytropis</name>
    <dbReference type="NCBI Taxonomy" id="2970915"/>
    <lineage>
        <taxon>Bacteria</taxon>
        <taxon>Bacillati</taxon>
        <taxon>Actinomycetota</taxon>
        <taxon>Actinomycetes</taxon>
        <taxon>Micrococcales</taxon>
        <taxon>Microbacteriaceae</taxon>
        <taxon>Herbiconiux</taxon>
    </lineage>
</organism>
<gene>
    <name evidence="2" type="ORF">N1028_00460</name>
</gene>
<sequence>MGPQPLFAAAAASYTANCALGASVALRLVDTSGFRWLHHAIYIATCVLAASAALTPFAASGPGERGRAPHPRTALAALALAPAAVPLALIPRISARSSGHVKLALTAAPFFVAGLLLSARPASTHRRPGGK</sequence>
<keyword evidence="1" id="KW-1133">Transmembrane helix</keyword>
<evidence type="ECO:0000313" key="3">
    <source>
        <dbReference type="Proteomes" id="UP001165587"/>
    </source>
</evidence>
<keyword evidence="1" id="KW-0812">Transmembrane</keyword>
<dbReference type="AlphaFoldDB" id="A0AA41XEQ3"/>
<proteinExistence type="predicted"/>
<accession>A0AA41XEQ3</accession>
<reference evidence="2" key="1">
    <citation type="submission" date="2022-08" db="EMBL/GenBank/DDBJ databases">
        <authorList>
            <person name="Deng Y."/>
            <person name="Han X.-F."/>
            <person name="Zhang Y.-Q."/>
        </authorList>
    </citation>
    <scope>NUCLEOTIDE SEQUENCE</scope>
    <source>
        <strain evidence="2">CPCC 203407</strain>
    </source>
</reference>
<keyword evidence="3" id="KW-1185">Reference proteome</keyword>
<feature type="transmembrane region" description="Helical" evidence="1">
    <location>
        <begin position="37"/>
        <end position="61"/>
    </location>
</feature>
<name>A0AA41XEQ3_9MICO</name>